<keyword evidence="6" id="KW-1185">Reference proteome</keyword>
<reference evidence="5 6" key="1">
    <citation type="journal article" date="2018" name="IMA Fungus">
        <title>IMA Genome-F 9: Draft genome sequence of Annulohypoxylon stygium, Aspergillus mulundensis, Berkeleyomyces basicola (syn. Thielaviopsis basicola), Ceratocystis smalleyi, two Cercospora beticola strains, Coleophoma cylindrospora, Fusarium fracticaudum, Phialophora cf. hyalina, and Morchella septimelata.</title>
        <authorList>
            <person name="Wingfield B.D."/>
            <person name="Bills G.F."/>
            <person name="Dong Y."/>
            <person name="Huang W."/>
            <person name="Nel W.J."/>
            <person name="Swalarsk-Parry B.S."/>
            <person name="Vaghefi N."/>
            <person name="Wilken P.M."/>
            <person name="An Z."/>
            <person name="de Beer Z.W."/>
            <person name="De Vos L."/>
            <person name="Chen L."/>
            <person name="Duong T.A."/>
            <person name="Gao Y."/>
            <person name="Hammerbacher A."/>
            <person name="Kikkert J.R."/>
            <person name="Li Y."/>
            <person name="Li H."/>
            <person name="Li K."/>
            <person name="Li Q."/>
            <person name="Liu X."/>
            <person name="Ma X."/>
            <person name="Naidoo K."/>
            <person name="Pethybridge S.J."/>
            <person name="Sun J."/>
            <person name="Steenkamp E.T."/>
            <person name="van der Nest M.A."/>
            <person name="van Wyk S."/>
            <person name="Wingfield M.J."/>
            <person name="Xiong C."/>
            <person name="Yue Q."/>
            <person name="Zhang X."/>
        </authorList>
    </citation>
    <scope>NUCLEOTIDE SEQUENCE [LARGE SCALE GENOMIC DNA]</scope>
    <source>
        <strain evidence="5 6">BP 5553</strain>
    </source>
</reference>
<proteinExistence type="inferred from homology"/>
<protein>
    <recommendedName>
        <fullName evidence="3">Carboxylic ester hydrolase</fullName>
        <ecNumber evidence="3">3.1.1.-</ecNumber>
    </recommendedName>
</protein>
<dbReference type="Pfam" id="PF00135">
    <property type="entry name" value="COesterase"/>
    <property type="match status" value="1"/>
</dbReference>
<dbReference type="InterPro" id="IPR029058">
    <property type="entry name" value="AB_hydrolase_fold"/>
</dbReference>
<dbReference type="OrthoDB" id="408631at2759"/>
<dbReference type="InterPro" id="IPR050309">
    <property type="entry name" value="Type-B_Carboxylest/Lipase"/>
</dbReference>
<dbReference type="AlphaFoldDB" id="A0A370TUF5"/>
<dbReference type="FunFam" id="3.40.50.1820:FF:000263">
    <property type="entry name" value="Carboxylic ester hydrolase"/>
    <property type="match status" value="1"/>
</dbReference>
<dbReference type="Proteomes" id="UP000254866">
    <property type="component" value="Unassembled WGS sequence"/>
</dbReference>
<sequence length="546" mass="59778">MPDSASRPRVTIRQGTIVGARSDRNHGKSPQVLDEFLGIPYALSTAGERRFRPPVPVGASNGEFDAGQYGYRCPAGDADETPLGEDCLNLNIYRPGIQYGRAKLPVLVHIHGGSFNFGAGNNRQISSFVAWSKKPFIGISFNYRLGAFGFLSSKLMGKEGLLNVGLKDQQLLLQWVKDNIAAFGGDPDDVTIMGSSAGAHSVGHHLLNNPDKPPLFHKAIIESGGATARAVRPYDNSLFETQFQEFISHAGLLDVPSDKLIDQLRALPWSKIKAASETIYGKYDTSVRWPFQPVIDGEGGIIPIAPIKAWQAGKWHQVPILTGFNTNEGAIFIEPTISTSAQFTSFFATLLPTFSPDDLEALGKVYPDPITHPSSPYTETRKNIGLGAQFFRTEQAYGHYAYIAPVRQTARFASKGPAPVYLYHYAVTGRKDGGADHGDHNDFVTYSQEIRNVSPSVMEISANMHAYWTSFITTGDPNTEGGLAKERPTWPKYDYAQGVGKVALFGEGNDELASGNQKGVVVKIVDDLWAKEECQFWMERTGLSEI</sequence>
<dbReference type="InterPro" id="IPR002018">
    <property type="entry name" value="CarbesteraseB"/>
</dbReference>
<comment type="caution">
    <text evidence="5">The sequence shown here is derived from an EMBL/GenBank/DDBJ whole genome shotgun (WGS) entry which is preliminary data.</text>
</comment>
<dbReference type="STRING" id="2656787.A0A370TUF5"/>
<evidence type="ECO:0000256" key="1">
    <source>
        <dbReference type="ARBA" id="ARBA00005964"/>
    </source>
</evidence>
<dbReference type="GO" id="GO:0016787">
    <property type="term" value="F:hydrolase activity"/>
    <property type="evidence" value="ECO:0007669"/>
    <property type="project" value="UniProtKB-KW"/>
</dbReference>
<feature type="domain" description="Carboxylesterase type B" evidence="4">
    <location>
        <begin position="7"/>
        <end position="494"/>
    </location>
</feature>
<evidence type="ECO:0000313" key="5">
    <source>
        <dbReference type="EMBL" id="RDL39149.1"/>
    </source>
</evidence>
<dbReference type="GeneID" id="43596338"/>
<dbReference type="Gene3D" id="3.40.50.1820">
    <property type="entry name" value="alpha/beta hydrolase"/>
    <property type="match status" value="1"/>
</dbReference>
<evidence type="ECO:0000256" key="2">
    <source>
        <dbReference type="ARBA" id="ARBA00022801"/>
    </source>
</evidence>
<dbReference type="InterPro" id="IPR019826">
    <property type="entry name" value="Carboxylesterase_B_AS"/>
</dbReference>
<evidence type="ECO:0000259" key="4">
    <source>
        <dbReference type="Pfam" id="PF00135"/>
    </source>
</evidence>
<gene>
    <name evidence="5" type="ORF">BP5553_03489</name>
</gene>
<keyword evidence="2 3" id="KW-0378">Hydrolase</keyword>
<evidence type="ECO:0000313" key="6">
    <source>
        <dbReference type="Proteomes" id="UP000254866"/>
    </source>
</evidence>
<evidence type="ECO:0000256" key="3">
    <source>
        <dbReference type="RuleBase" id="RU361235"/>
    </source>
</evidence>
<accession>A0A370TUF5</accession>
<dbReference type="PANTHER" id="PTHR11559">
    <property type="entry name" value="CARBOXYLESTERASE"/>
    <property type="match status" value="1"/>
</dbReference>
<name>A0A370TUF5_9HELO</name>
<dbReference type="EMBL" id="NPIC01000002">
    <property type="protein sequence ID" value="RDL39149.1"/>
    <property type="molecule type" value="Genomic_DNA"/>
</dbReference>
<dbReference type="RefSeq" id="XP_031871805.1">
    <property type="nucleotide sequence ID" value="XM_032012112.1"/>
</dbReference>
<dbReference type="EC" id="3.1.1.-" evidence="3"/>
<dbReference type="SUPFAM" id="SSF53474">
    <property type="entry name" value="alpha/beta-Hydrolases"/>
    <property type="match status" value="1"/>
</dbReference>
<dbReference type="PROSITE" id="PS00122">
    <property type="entry name" value="CARBOXYLESTERASE_B_1"/>
    <property type="match status" value="1"/>
</dbReference>
<comment type="similarity">
    <text evidence="1 3">Belongs to the type-B carboxylesterase/lipase family.</text>
</comment>
<organism evidence="5 6">
    <name type="scientific">Venustampulla echinocandica</name>
    <dbReference type="NCBI Taxonomy" id="2656787"/>
    <lineage>
        <taxon>Eukaryota</taxon>
        <taxon>Fungi</taxon>
        <taxon>Dikarya</taxon>
        <taxon>Ascomycota</taxon>
        <taxon>Pezizomycotina</taxon>
        <taxon>Leotiomycetes</taxon>
        <taxon>Helotiales</taxon>
        <taxon>Pleuroascaceae</taxon>
        <taxon>Venustampulla</taxon>
    </lineage>
</organism>